<dbReference type="EMBL" id="ADAS02000014">
    <property type="protein sequence ID" value="OAV97223.1"/>
    <property type="molecule type" value="Genomic_DNA"/>
</dbReference>
<dbReference type="VEuPathDB" id="FungiDB:PTTG_09844"/>
<organism evidence="2">
    <name type="scientific">Puccinia triticina (isolate 1-1 / race 1 (BBBD))</name>
    <name type="common">Brown leaf rust fungus</name>
    <dbReference type="NCBI Taxonomy" id="630390"/>
    <lineage>
        <taxon>Eukaryota</taxon>
        <taxon>Fungi</taxon>
        <taxon>Dikarya</taxon>
        <taxon>Basidiomycota</taxon>
        <taxon>Pucciniomycotina</taxon>
        <taxon>Pucciniomycetes</taxon>
        <taxon>Pucciniales</taxon>
        <taxon>Pucciniaceae</taxon>
        <taxon>Puccinia</taxon>
    </lineage>
</organism>
<evidence type="ECO:0000313" key="3">
    <source>
        <dbReference type="EnsemblFungi" id="PTTG_09844-t43_1-p1"/>
    </source>
</evidence>
<sequence>SPEAKSLPPPPFIPDVHQTPTPIISSYTTPPATPPTAPRHSSSPEYQTHIIARHTPSPS</sequence>
<name>A0A180GYY0_PUCT1</name>
<evidence type="ECO:0000313" key="4">
    <source>
        <dbReference type="Proteomes" id="UP000005240"/>
    </source>
</evidence>
<reference evidence="3" key="4">
    <citation type="submission" date="2025-05" db="UniProtKB">
        <authorList>
            <consortium name="EnsemblFungi"/>
        </authorList>
    </citation>
    <scope>IDENTIFICATION</scope>
    <source>
        <strain evidence="3">isolate 1-1 / race 1 (BBBD)</strain>
    </source>
</reference>
<feature type="non-terminal residue" evidence="2">
    <location>
        <position position="59"/>
    </location>
</feature>
<evidence type="ECO:0000256" key="1">
    <source>
        <dbReference type="SAM" id="MobiDB-lite"/>
    </source>
</evidence>
<reference evidence="3 4" key="3">
    <citation type="journal article" date="2017" name="G3 (Bethesda)">
        <title>Comparative analysis highlights variable genome content of wheat rusts and divergence of the mating loci.</title>
        <authorList>
            <person name="Cuomo C.A."/>
            <person name="Bakkeren G."/>
            <person name="Khalil H.B."/>
            <person name="Panwar V."/>
            <person name="Joly D."/>
            <person name="Linning R."/>
            <person name="Sakthikumar S."/>
            <person name="Song X."/>
            <person name="Adiconis X."/>
            <person name="Fan L."/>
            <person name="Goldberg J.M."/>
            <person name="Levin J.Z."/>
            <person name="Young S."/>
            <person name="Zeng Q."/>
            <person name="Anikster Y."/>
            <person name="Bruce M."/>
            <person name="Wang M."/>
            <person name="Yin C."/>
            <person name="McCallum B."/>
            <person name="Szabo L.J."/>
            <person name="Hulbert S."/>
            <person name="Chen X."/>
            <person name="Fellers J.P."/>
        </authorList>
    </citation>
    <scope>NUCLEOTIDE SEQUENCE</scope>
    <source>
        <strain evidence="3">isolate 1-1 / race 1 (BBBD)</strain>
        <strain evidence="4">Isolate 1-1 / race 1 (BBBD)</strain>
    </source>
</reference>
<dbReference type="EnsemblFungi" id="PTTG_09844-t43_1">
    <property type="protein sequence ID" value="PTTG_09844-t43_1-p1"/>
    <property type="gene ID" value="PTTG_09844"/>
</dbReference>
<accession>A0A180GYY0</accession>
<reference evidence="2" key="2">
    <citation type="submission" date="2016-05" db="EMBL/GenBank/DDBJ databases">
        <title>Comparative analysis highlights variable genome content of wheat rusts and divergence of the mating loci.</title>
        <authorList>
            <person name="Cuomo C.A."/>
            <person name="Bakkeren G."/>
            <person name="Szabo L."/>
            <person name="Khalil H."/>
            <person name="Joly D."/>
            <person name="Goldberg J."/>
            <person name="Young S."/>
            <person name="Zeng Q."/>
            <person name="Fellers J."/>
        </authorList>
    </citation>
    <scope>NUCLEOTIDE SEQUENCE [LARGE SCALE GENOMIC DNA]</scope>
    <source>
        <strain evidence="2">1-1 BBBD Race 1</strain>
    </source>
</reference>
<keyword evidence="4" id="KW-1185">Reference proteome</keyword>
<dbReference type="AlphaFoldDB" id="A0A180GYY0"/>
<proteinExistence type="predicted"/>
<feature type="region of interest" description="Disordered" evidence="1">
    <location>
        <begin position="1"/>
        <end position="59"/>
    </location>
</feature>
<protein>
    <submittedName>
        <fullName evidence="2 3">Uncharacterized protein</fullName>
    </submittedName>
</protein>
<dbReference type="Proteomes" id="UP000005240">
    <property type="component" value="Unassembled WGS sequence"/>
</dbReference>
<gene>
    <name evidence="2" type="ORF">PTTG_09844</name>
</gene>
<reference evidence="2" key="1">
    <citation type="submission" date="2009-11" db="EMBL/GenBank/DDBJ databases">
        <authorList>
            <consortium name="The Broad Institute Genome Sequencing Platform"/>
            <person name="Ward D."/>
            <person name="Feldgarden M."/>
            <person name="Earl A."/>
            <person name="Young S.K."/>
            <person name="Zeng Q."/>
            <person name="Koehrsen M."/>
            <person name="Alvarado L."/>
            <person name="Berlin A."/>
            <person name="Bochicchio J."/>
            <person name="Borenstein D."/>
            <person name="Chapman S.B."/>
            <person name="Chen Z."/>
            <person name="Engels R."/>
            <person name="Freedman E."/>
            <person name="Gellesch M."/>
            <person name="Goldberg J."/>
            <person name="Griggs A."/>
            <person name="Gujja S."/>
            <person name="Heilman E."/>
            <person name="Heiman D."/>
            <person name="Hepburn T."/>
            <person name="Howarth C."/>
            <person name="Jen D."/>
            <person name="Larson L."/>
            <person name="Lewis B."/>
            <person name="Mehta T."/>
            <person name="Park D."/>
            <person name="Pearson M."/>
            <person name="Roberts A."/>
            <person name="Saif S."/>
            <person name="Shea T."/>
            <person name="Shenoy N."/>
            <person name="Sisk P."/>
            <person name="Stolte C."/>
            <person name="Sykes S."/>
            <person name="Thomson T."/>
            <person name="Walk T."/>
            <person name="White J."/>
            <person name="Yandava C."/>
            <person name="Izard J."/>
            <person name="Baranova O.V."/>
            <person name="Blanton J.M."/>
            <person name="Tanner A.C."/>
            <person name="Dewhirst F.E."/>
            <person name="Haas B."/>
            <person name="Nusbaum C."/>
            <person name="Birren B."/>
        </authorList>
    </citation>
    <scope>NUCLEOTIDE SEQUENCE [LARGE SCALE GENOMIC DNA]</scope>
    <source>
        <strain evidence="2">1-1 BBBD Race 1</strain>
    </source>
</reference>
<evidence type="ECO:0000313" key="2">
    <source>
        <dbReference type="EMBL" id="OAV97223.1"/>
    </source>
</evidence>
<feature type="compositionally biased region" description="Low complexity" evidence="1">
    <location>
        <begin position="19"/>
        <end position="30"/>
    </location>
</feature>
<feature type="non-terminal residue" evidence="2">
    <location>
        <position position="1"/>
    </location>
</feature>